<protein>
    <submittedName>
        <fullName evidence="1">Uncharacterized protein</fullName>
    </submittedName>
</protein>
<comment type="caution">
    <text evidence="1">The sequence shown here is derived from an EMBL/GenBank/DDBJ whole genome shotgun (WGS) entry which is preliminary data.</text>
</comment>
<gene>
    <name evidence="1" type="ORF">LCGC14_1252760</name>
</gene>
<accession>A0A0F9P6H2</accession>
<sequence length="133" mass="14613">MALKEAITNVDRAIKNADEIAKKLTTKDRKKLSKGTFCGPNRSFPVNDCQHASTAKAFLKRSKFSSATKKRIAACINRRAKSMGCKPGKKAKADIEMALALAETDIFKTTRELVNQSIEAEGLELDFNDCKGC</sequence>
<name>A0A0F9P6H2_9ZZZZ</name>
<dbReference type="AlphaFoldDB" id="A0A0F9P6H2"/>
<reference evidence="1" key="1">
    <citation type="journal article" date="2015" name="Nature">
        <title>Complex archaea that bridge the gap between prokaryotes and eukaryotes.</title>
        <authorList>
            <person name="Spang A."/>
            <person name="Saw J.H."/>
            <person name="Jorgensen S.L."/>
            <person name="Zaremba-Niedzwiedzka K."/>
            <person name="Martijn J."/>
            <person name="Lind A.E."/>
            <person name="van Eijk R."/>
            <person name="Schleper C."/>
            <person name="Guy L."/>
            <person name="Ettema T.J."/>
        </authorList>
    </citation>
    <scope>NUCLEOTIDE SEQUENCE</scope>
</reference>
<organism evidence="1">
    <name type="scientific">marine sediment metagenome</name>
    <dbReference type="NCBI Taxonomy" id="412755"/>
    <lineage>
        <taxon>unclassified sequences</taxon>
        <taxon>metagenomes</taxon>
        <taxon>ecological metagenomes</taxon>
    </lineage>
</organism>
<evidence type="ECO:0000313" key="1">
    <source>
        <dbReference type="EMBL" id="KKM89027.1"/>
    </source>
</evidence>
<proteinExistence type="predicted"/>
<dbReference type="EMBL" id="LAZR01006881">
    <property type="protein sequence ID" value="KKM89027.1"/>
    <property type="molecule type" value="Genomic_DNA"/>
</dbReference>